<evidence type="ECO:0000313" key="5">
    <source>
        <dbReference type="Proteomes" id="UP001609821"/>
    </source>
</evidence>
<dbReference type="Gene3D" id="3.10.560.10">
    <property type="entry name" value="Outer membrane lipoprotein wza domain like"/>
    <property type="match status" value="1"/>
</dbReference>
<evidence type="ECO:0000256" key="1">
    <source>
        <dbReference type="SAM" id="SignalP"/>
    </source>
</evidence>
<comment type="caution">
    <text evidence="4">The sequence shown here is derived from an EMBL/GenBank/DDBJ whole genome shotgun (WGS) entry which is preliminary data.</text>
</comment>
<evidence type="ECO:0000259" key="3">
    <source>
        <dbReference type="Pfam" id="PF20616"/>
    </source>
</evidence>
<feature type="signal peptide" evidence="1">
    <location>
        <begin position="1"/>
        <end position="26"/>
    </location>
</feature>
<keyword evidence="5" id="KW-1185">Reference proteome</keyword>
<evidence type="ECO:0000313" key="4">
    <source>
        <dbReference type="EMBL" id="MFH6564799.1"/>
    </source>
</evidence>
<sequence length="260" mass="28220">MSHLKKLSACLLLSCSILCLSIESQAAVTVSGDVGKPGNLAYTPGMRMQDAIKQALPNPEGYWLAGAWLHTPLLEQQIRLKAGVLFDLKMLQRGALLNNNDALAALAARLFDQVNQLPVTGRKVAVLDPIALEVGFAHNYLLSDGDQLIYPAPTNSIKVMGAVKQPCTLPFRALQEARDYLDSCPRLAEADADFLWLIHPDGRYQQVAIAAWNRQDGVYAVAGSTILVPVRNDNADLPTPDLNEQLAQFLATQPLAEVAP</sequence>
<gene>
    <name evidence="4" type="ORF">ACHMWK_02160</name>
</gene>
<evidence type="ECO:0000259" key="2">
    <source>
        <dbReference type="Pfam" id="PF06251"/>
    </source>
</evidence>
<dbReference type="Proteomes" id="UP001609821">
    <property type="component" value="Unassembled WGS sequence"/>
</dbReference>
<dbReference type="Pfam" id="PF20616">
    <property type="entry name" value="Caps_syn_GfcC_N"/>
    <property type="match status" value="1"/>
</dbReference>
<dbReference type="InterPro" id="IPR010425">
    <property type="entry name" value="Caps_synth_GfcC-like_C"/>
</dbReference>
<dbReference type="RefSeq" id="WP_395246458.1">
    <property type="nucleotide sequence ID" value="NZ_JBINXA010000003.1"/>
</dbReference>
<protein>
    <submittedName>
        <fullName evidence="4">Capsule biosynthesis GfcC family protein</fullName>
    </submittedName>
</protein>
<organism evidence="4 5">
    <name type="scientific">Pseudomonas kulmbachensis</name>
    <dbReference type="NCBI Taxonomy" id="3043408"/>
    <lineage>
        <taxon>Bacteria</taxon>
        <taxon>Pseudomonadati</taxon>
        <taxon>Pseudomonadota</taxon>
        <taxon>Gammaproteobacteria</taxon>
        <taxon>Pseudomonadales</taxon>
        <taxon>Pseudomonadaceae</taxon>
        <taxon>Pseudomonas</taxon>
    </lineage>
</organism>
<feature type="domain" description="Capsule biosynthesis GfcC-like N-terminal" evidence="3">
    <location>
        <begin position="25"/>
        <end position="153"/>
    </location>
</feature>
<dbReference type="Pfam" id="PF06251">
    <property type="entry name" value="Caps_syn_GfcC_C"/>
    <property type="match status" value="1"/>
</dbReference>
<feature type="domain" description="Capsule biosynthesis GfcC-like C-terminal" evidence="2">
    <location>
        <begin position="166"/>
        <end position="252"/>
    </location>
</feature>
<keyword evidence="1" id="KW-0732">Signal</keyword>
<accession>A0ABW7LUN5</accession>
<dbReference type="EMBL" id="JBINXB010000002">
    <property type="protein sequence ID" value="MFH6564799.1"/>
    <property type="molecule type" value="Genomic_DNA"/>
</dbReference>
<proteinExistence type="predicted"/>
<name>A0ABW7LUN5_9PSED</name>
<reference evidence="4 5" key="1">
    <citation type="submission" date="2024-10" db="EMBL/GenBank/DDBJ databases">
        <title>Aeromonas and Pseudomonas from the Cagarras Archipelago, Rio de Janeiro, Brazil.</title>
        <authorList>
            <person name="Canellas A.L.B."/>
            <person name="Laport M.S."/>
        </authorList>
    </citation>
    <scope>NUCLEOTIDE SEQUENCE [LARGE SCALE GENOMIC DNA]</scope>
    <source>
        <strain evidence="4 5">CPF-4</strain>
    </source>
</reference>
<feature type="chain" id="PRO_5046520343" evidence="1">
    <location>
        <begin position="27"/>
        <end position="260"/>
    </location>
</feature>
<dbReference type="InterPro" id="IPR046459">
    <property type="entry name" value="Caps_syn_GfcC_N"/>
</dbReference>